<dbReference type="InterPro" id="IPR050160">
    <property type="entry name" value="MHC/Immunoglobulin"/>
</dbReference>
<dbReference type="EMBL" id="VWZE01015942">
    <property type="protein sequence ID" value="NXF93086.1"/>
    <property type="molecule type" value="Genomic_DNA"/>
</dbReference>
<gene>
    <name evidence="12" type="primary">Hladrb1</name>
    <name evidence="12" type="ORF">EUBBOU_R10526</name>
</gene>
<feature type="chain" id="PRO_5029832883" evidence="10">
    <location>
        <begin position="22"/>
        <end position="115"/>
    </location>
</feature>
<evidence type="ECO:0000256" key="7">
    <source>
        <dbReference type="ARBA" id="ARBA00023157"/>
    </source>
</evidence>
<dbReference type="Gene3D" id="3.10.320.10">
    <property type="entry name" value="Class II Histocompatibility Antigen, M Beta Chain, Chain B, domain 1"/>
    <property type="match status" value="1"/>
</dbReference>
<feature type="domain" description="MHC class II beta chain N-terminal" evidence="11">
    <location>
        <begin position="34"/>
        <end position="108"/>
    </location>
</feature>
<evidence type="ECO:0000313" key="13">
    <source>
        <dbReference type="Proteomes" id="UP000583613"/>
    </source>
</evidence>
<feature type="non-terminal residue" evidence="12">
    <location>
        <position position="1"/>
    </location>
</feature>
<reference evidence="12 13" key="1">
    <citation type="submission" date="2019-09" db="EMBL/GenBank/DDBJ databases">
        <title>Bird 10,000 Genomes (B10K) Project - Family phase.</title>
        <authorList>
            <person name="Zhang G."/>
        </authorList>
    </citation>
    <scope>NUCLEOTIDE SEQUENCE [LARGE SCALE GENOMIC DNA]</scope>
    <source>
        <strain evidence="12">B10K-DU-001-04</strain>
        <tissue evidence="12">Muscle</tissue>
    </source>
</reference>
<dbReference type="AlphaFoldDB" id="A0A7K8XR05"/>
<keyword evidence="10" id="KW-0732">Signal</keyword>
<evidence type="ECO:0000256" key="2">
    <source>
        <dbReference type="ARBA" id="ARBA00022692"/>
    </source>
</evidence>
<evidence type="ECO:0000256" key="10">
    <source>
        <dbReference type="SAM" id="SignalP"/>
    </source>
</evidence>
<evidence type="ECO:0000259" key="11">
    <source>
        <dbReference type="SMART" id="SM00921"/>
    </source>
</evidence>
<dbReference type="InterPro" id="IPR014745">
    <property type="entry name" value="MHC_II_a/b_N"/>
</dbReference>
<name>A0A7K8XR05_9PICI</name>
<evidence type="ECO:0000313" key="12">
    <source>
        <dbReference type="EMBL" id="NXF93086.1"/>
    </source>
</evidence>
<dbReference type="InterPro" id="IPR000353">
    <property type="entry name" value="MHC_II_b_N"/>
</dbReference>
<dbReference type="PANTHER" id="PTHR19944:SF99">
    <property type="entry name" value="HLA CLASS II HISTOCOMPATIBILITY ANTIGEN, DRB1 BETA CHAIN"/>
    <property type="match status" value="1"/>
</dbReference>
<keyword evidence="7" id="KW-1015">Disulfide bond</keyword>
<evidence type="ECO:0000256" key="9">
    <source>
        <dbReference type="ARBA" id="ARBA00023182"/>
    </source>
</evidence>
<dbReference type="FunFam" id="3.10.320.10:FF:000001">
    <property type="entry name" value="HLA class II histocompatibility antigen, DRB1-1 beta chain"/>
    <property type="match status" value="1"/>
</dbReference>
<keyword evidence="5" id="KW-1064">Adaptive immunity</keyword>
<protein>
    <submittedName>
        <fullName evidence="12">2B14 protein</fullName>
    </submittedName>
</protein>
<keyword evidence="2" id="KW-0812">Transmembrane</keyword>
<evidence type="ECO:0000256" key="4">
    <source>
        <dbReference type="ARBA" id="ARBA00022989"/>
    </source>
</evidence>
<dbReference type="GO" id="GO:0042613">
    <property type="term" value="C:MHC class II protein complex"/>
    <property type="evidence" value="ECO:0007669"/>
    <property type="project" value="UniProtKB-KW"/>
</dbReference>
<organism evidence="12 13">
    <name type="scientific">Eubucco bourcierii</name>
    <name type="common">red-headed barbet</name>
    <dbReference type="NCBI Taxonomy" id="91767"/>
    <lineage>
        <taxon>Eukaryota</taxon>
        <taxon>Metazoa</taxon>
        <taxon>Chordata</taxon>
        <taxon>Craniata</taxon>
        <taxon>Vertebrata</taxon>
        <taxon>Euteleostomi</taxon>
        <taxon>Archelosauria</taxon>
        <taxon>Archosauria</taxon>
        <taxon>Dinosauria</taxon>
        <taxon>Saurischia</taxon>
        <taxon>Theropoda</taxon>
        <taxon>Coelurosauria</taxon>
        <taxon>Aves</taxon>
        <taxon>Neognathae</taxon>
        <taxon>Neoaves</taxon>
        <taxon>Telluraves</taxon>
        <taxon>Coraciimorphae</taxon>
        <taxon>Piciformes</taxon>
        <taxon>Ramphastidae</taxon>
        <taxon>Eubucco</taxon>
    </lineage>
</organism>
<keyword evidence="4" id="KW-1133">Transmembrane helix</keyword>
<dbReference type="Proteomes" id="UP000583613">
    <property type="component" value="Unassembled WGS sequence"/>
</dbReference>
<evidence type="ECO:0000256" key="8">
    <source>
        <dbReference type="ARBA" id="ARBA00023180"/>
    </source>
</evidence>
<evidence type="ECO:0000256" key="3">
    <source>
        <dbReference type="ARBA" id="ARBA00022859"/>
    </source>
</evidence>
<evidence type="ECO:0000256" key="1">
    <source>
        <dbReference type="ARBA" id="ARBA00004479"/>
    </source>
</evidence>
<dbReference type="OrthoDB" id="10043043at2759"/>
<proteinExistence type="predicted"/>
<dbReference type="GO" id="GO:0002250">
    <property type="term" value="P:adaptive immune response"/>
    <property type="evidence" value="ECO:0007669"/>
    <property type="project" value="UniProtKB-KW"/>
</dbReference>
<keyword evidence="6" id="KW-0472">Membrane</keyword>
<accession>A0A7K8XR05</accession>
<keyword evidence="8" id="KW-0325">Glycoprotein</keyword>
<comment type="caution">
    <text evidence="12">The sequence shown here is derived from an EMBL/GenBank/DDBJ whole genome shotgun (WGS) entry which is preliminary data.</text>
</comment>
<dbReference type="SMART" id="SM00921">
    <property type="entry name" value="MHC_II_beta"/>
    <property type="match status" value="1"/>
</dbReference>
<keyword evidence="3" id="KW-0391">Immunity</keyword>
<dbReference type="InterPro" id="IPR011162">
    <property type="entry name" value="MHC_I/II-like_Ag-recog"/>
</dbReference>
<feature type="non-terminal residue" evidence="12">
    <location>
        <position position="115"/>
    </location>
</feature>
<sequence length="115" mass="13214">VRAAVALLLALLVLAAQVVAAEELSGVSLRMKKCECQFLNGTERVRFVDRFIYNREQFLHFDSDLGVFVADTPLGEPQAQYWNSQMDFVEQVRAEVNTYCQYNYKVATPFTVERR</sequence>
<keyword evidence="9" id="KW-0491">MHC II</keyword>
<dbReference type="GO" id="GO:0002504">
    <property type="term" value="P:antigen processing and presentation of peptide or polysaccharide antigen via MHC class II"/>
    <property type="evidence" value="ECO:0007669"/>
    <property type="project" value="UniProtKB-KW"/>
</dbReference>
<dbReference type="SUPFAM" id="SSF54452">
    <property type="entry name" value="MHC antigen-recognition domain"/>
    <property type="match status" value="1"/>
</dbReference>
<feature type="signal peptide" evidence="10">
    <location>
        <begin position="1"/>
        <end position="21"/>
    </location>
</feature>
<evidence type="ECO:0000256" key="5">
    <source>
        <dbReference type="ARBA" id="ARBA00023130"/>
    </source>
</evidence>
<dbReference type="Pfam" id="PF00969">
    <property type="entry name" value="MHC_II_beta"/>
    <property type="match status" value="1"/>
</dbReference>
<dbReference type="PANTHER" id="PTHR19944">
    <property type="entry name" value="MHC CLASS II-RELATED"/>
    <property type="match status" value="1"/>
</dbReference>
<keyword evidence="13" id="KW-1185">Reference proteome</keyword>
<comment type="subcellular location">
    <subcellularLocation>
        <location evidence="1">Membrane</location>
        <topology evidence="1">Single-pass type I membrane protein</topology>
    </subcellularLocation>
</comment>
<evidence type="ECO:0000256" key="6">
    <source>
        <dbReference type="ARBA" id="ARBA00023136"/>
    </source>
</evidence>